<feature type="transmembrane region" description="Helical" evidence="1">
    <location>
        <begin position="25"/>
        <end position="49"/>
    </location>
</feature>
<dbReference type="EMBL" id="AMCI01003436">
    <property type="protein sequence ID" value="EJX00303.1"/>
    <property type="molecule type" value="Genomic_DNA"/>
</dbReference>
<keyword evidence="1" id="KW-1133">Transmembrane helix</keyword>
<keyword evidence="1" id="KW-0812">Transmembrane</keyword>
<accession>J9GEU0</accession>
<reference evidence="2" key="1">
    <citation type="journal article" date="2012" name="PLoS ONE">
        <title>Gene sets for utilization of primary and secondary nutrition supplies in the distal gut of endangered iberian lynx.</title>
        <authorList>
            <person name="Alcaide M."/>
            <person name="Messina E."/>
            <person name="Richter M."/>
            <person name="Bargiela R."/>
            <person name="Peplies J."/>
            <person name="Huws S.A."/>
            <person name="Newbold C.J."/>
            <person name="Golyshin P.N."/>
            <person name="Simon M.A."/>
            <person name="Lopez G."/>
            <person name="Yakimov M.M."/>
            <person name="Ferrer M."/>
        </authorList>
    </citation>
    <scope>NUCLEOTIDE SEQUENCE</scope>
</reference>
<organism evidence="2">
    <name type="scientific">gut metagenome</name>
    <dbReference type="NCBI Taxonomy" id="749906"/>
    <lineage>
        <taxon>unclassified sequences</taxon>
        <taxon>metagenomes</taxon>
        <taxon>organismal metagenomes</taxon>
    </lineage>
</organism>
<keyword evidence="1" id="KW-0472">Membrane</keyword>
<proteinExistence type="predicted"/>
<name>J9GEU0_9ZZZZ</name>
<feature type="transmembrane region" description="Helical" evidence="1">
    <location>
        <begin position="61"/>
        <end position="79"/>
    </location>
</feature>
<sequence>MSTFDNKRVAKEEARKKNDMRREKLAGYFFDLSKLIFAGIVIGGLTPVFSSSTNEISWETIVIGVITTYIFASLANRILK</sequence>
<evidence type="ECO:0000256" key="1">
    <source>
        <dbReference type="SAM" id="Phobius"/>
    </source>
</evidence>
<evidence type="ECO:0000313" key="2">
    <source>
        <dbReference type="EMBL" id="EJX00303.1"/>
    </source>
</evidence>
<comment type="caution">
    <text evidence="2">The sequence shown here is derived from an EMBL/GenBank/DDBJ whole genome shotgun (WGS) entry which is preliminary data.</text>
</comment>
<gene>
    <name evidence="2" type="ORF">EVA_11596</name>
</gene>
<dbReference type="AlphaFoldDB" id="J9GEU0"/>
<protein>
    <submittedName>
        <fullName evidence="2">Uncharacterized protein</fullName>
    </submittedName>
</protein>